<dbReference type="RefSeq" id="WP_167923335.1">
    <property type="nucleotide sequence ID" value="NZ_JAATVY010000001.1"/>
</dbReference>
<dbReference type="PANTHER" id="PTHR30160:SF1">
    <property type="entry name" value="LIPOPOLYSACCHARIDE 1,2-N-ACETYLGLUCOSAMINETRANSFERASE-RELATED"/>
    <property type="match status" value="1"/>
</dbReference>
<accession>A0ABX0XR42</accession>
<gene>
    <name evidence="3" type="ORF">HC031_01785</name>
</gene>
<protein>
    <submittedName>
        <fullName evidence="3">Glycosyltransferase family 9 protein</fullName>
    </submittedName>
</protein>
<reference evidence="3 4" key="1">
    <citation type="submission" date="2020-03" db="EMBL/GenBank/DDBJ databases">
        <title>WGS of the type strain of Planosporangium spp.</title>
        <authorList>
            <person name="Thawai C."/>
        </authorList>
    </citation>
    <scope>NUCLEOTIDE SEQUENCE [LARGE SCALE GENOMIC DNA]</scope>
    <source>
        <strain evidence="3 4">TBRC 5610</strain>
    </source>
</reference>
<evidence type="ECO:0000256" key="2">
    <source>
        <dbReference type="ARBA" id="ARBA00022679"/>
    </source>
</evidence>
<dbReference type="PANTHER" id="PTHR30160">
    <property type="entry name" value="TETRAACYLDISACCHARIDE 4'-KINASE-RELATED"/>
    <property type="match status" value="1"/>
</dbReference>
<dbReference type="InterPro" id="IPR002201">
    <property type="entry name" value="Glyco_trans_9"/>
</dbReference>
<evidence type="ECO:0000256" key="1">
    <source>
        <dbReference type="ARBA" id="ARBA00022676"/>
    </source>
</evidence>
<organism evidence="3 4">
    <name type="scientific">Planosporangium thailandense</name>
    <dbReference type="NCBI Taxonomy" id="765197"/>
    <lineage>
        <taxon>Bacteria</taxon>
        <taxon>Bacillati</taxon>
        <taxon>Actinomycetota</taxon>
        <taxon>Actinomycetes</taxon>
        <taxon>Micromonosporales</taxon>
        <taxon>Micromonosporaceae</taxon>
        <taxon>Planosporangium</taxon>
    </lineage>
</organism>
<dbReference type="Pfam" id="PF01075">
    <property type="entry name" value="Glyco_transf_9"/>
    <property type="match status" value="1"/>
</dbReference>
<keyword evidence="2" id="KW-0808">Transferase</keyword>
<sequence>MPASTSLDLVPDVRKIVVLRANALGDYIFTLPALYSLKAAYPDAEVTLLGAPWHTRVLSGRPGPIDHVAVVPAVPGVRDGDSPPGELDAFRRWAAGEGFDLALQMHGGGRNSNPLVGQLGARVTAGLRAPDAPPLDRWIPYVYYQPEVFRMLEVVGLVGATPVTHTPVFELTDSDRAEYRAVLGVPDRPRVVLHPGATDPRRRWPAERFAAVGDALAAAGAEVLVTGVGAERATVDEVCARMSRDARPVVDELTIPGLAGLLAESALLVSNDTGPLHLAAAVGTRSVGLFWIGNMINAALPERSRHRALISWTIHCPECGEDCTRDIYPARAGGAGCRHTPSFVADIPAVEVEAEVLELFAAYRAESAPAPAGNR</sequence>
<dbReference type="EMBL" id="JAATVY010000001">
    <property type="protein sequence ID" value="NJC68460.1"/>
    <property type="molecule type" value="Genomic_DNA"/>
</dbReference>
<dbReference type="SUPFAM" id="SSF53756">
    <property type="entry name" value="UDP-Glycosyltransferase/glycogen phosphorylase"/>
    <property type="match status" value="1"/>
</dbReference>
<comment type="caution">
    <text evidence="3">The sequence shown here is derived from an EMBL/GenBank/DDBJ whole genome shotgun (WGS) entry which is preliminary data.</text>
</comment>
<dbReference type="Gene3D" id="3.40.50.2000">
    <property type="entry name" value="Glycogen Phosphorylase B"/>
    <property type="match status" value="2"/>
</dbReference>
<name>A0ABX0XR42_9ACTN</name>
<dbReference type="Proteomes" id="UP000722989">
    <property type="component" value="Unassembled WGS sequence"/>
</dbReference>
<evidence type="ECO:0000313" key="3">
    <source>
        <dbReference type="EMBL" id="NJC68460.1"/>
    </source>
</evidence>
<proteinExistence type="predicted"/>
<dbReference type="CDD" id="cd03789">
    <property type="entry name" value="GT9_LPS_heptosyltransferase"/>
    <property type="match status" value="1"/>
</dbReference>
<keyword evidence="4" id="KW-1185">Reference proteome</keyword>
<dbReference type="InterPro" id="IPR051199">
    <property type="entry name" value="LPS_LOS_Heptosyltrfase"/>
</dbReference>
<evidence type="ECO:0000313" key="4">
    <source>
        <dbReference type="Proteomes" id="UP000722989"/>
    </source>
</evidence>
<keyword evidence="1" id="KW-0328">Glycosyltransferase</keyword>